<feature type="compositionally biased region" description="Basic and acidic residues" evidence="1">
    <location>
        <begin position="35"/>
        <end position="81"/>
    </location>
</feature>
<reference evidence="2" key="1">
    <citation type="journal article" date="2022" name="bioRxiv">
        <title>Sequencing and chromosome-scale assembly of the giantPleurodeles waltlgenome.</title>
        <authorList>
            <person name="Brown T."/>
            <person name="Elewa A."/>
            <person name="Iarovenko S."/>
            <person name="Subramanian E."/>
            <person name="Araus A.J."/>
            <person name="Petzold A."/>
            <person name="Susuki M."/>
            <person name="Suzuki K.-i.T."/>
            <person name="Hayashi T."/>
            <person name="Toyoda A."/>
            <person name="Oliveira C."/>
            <person name="Osipova E."/>
            <person name="Leigh N.D."/>
            <person name="Simon A."/>
            <person name="Yun M.H."/>
        </authorList>
    </citation>
    <scope>NUCLEOTIDE SEQUENCE</scope>
    <source>
        <strain evidence="2">20211129_DDA</strain>
        <tissue evidence="2">Liver</tissue>
    </source>
</reference>
<feature type="region of interest" description="Disordered" evidence="1">
    <location>
        <begin position="1"/>
        <end position="137"/>
    </location>
</feature>
<gene>
    <name evidence="2" type="ORF">NDU88_004663</name>
</gene>
<evidence type="ECO:0000313" key="2">
    <source>
        <dbReference type="EMBL" id="KAJ1116452.1"/>
    </source>
</evidence>
<feature type="compositionally biased region" description="Basic and acidic residues" evidence="1">
    <location>
        <begin position="115"/>
        <end position="137"/>
    </location>
</feature>
<dbReference type="Proteomes" id="UP001066276">
    <property type="component" value="Chromosome 8"/>
</dbReference>
<sequence>MGSVDGSPRPRLPLPRPGEANFRSPALKGTTDSGRGGEESSFKKPEKEALVTPRIEREDRQALETPRTEREDRQALERREGGGNQTPETSTSRHDPRGSWLTKVRSLLQVQGKTRMREKTRGGGGEEKEGREDREHD</sequence>
<evidence type="ECO:0000313" key="3">
    <source>
        <dbReference type="Proteomes" id="UP001066276"/>
    </source>
</evidence>
<dbReference type="EMBL" id="JANPWB010000012">
    <property type="protein sequence ID" value="KAJ1116452.1"/>
    <property type="molecule type" value="Genomic_DNA"/>
</dbReference>
<protein>
    <submittedName>
        <fullName evidence="2">Uncharacterized protein</fullName>
    </submittedName>
</protein>
<evidence type="ECO:0000256" key="1">
    <source>
        <dbReference type="SAM" id="MobiDB-lite"/>
    </source>
</evidence>
<name>A0AAV7NMX7_PLEWA</name>
<organism evidence="2 3">
    <name type="scientific">Pleurodeles waltl</name>
    <name type="common">Iberian ribbed newt</name>
    <dbReference type="NCBI Taxonomy" id="8319"/>
    <lineage>
        <taxon>Eukaryota</taxon>
        <taxon>Metazoa</taxon>
        <taxon>Chordata</taxon>
        <taxon>Craniata</taxon>
        <taxon>Vertebrata</taxon>
        <taxon>Euteleostomi</taxon>
        <taxon>Amphibia</taxon>
        <taxon>Batrachia</taxon>
        <taxon>Caudata</taxon>
        <taxon>Salamandroidea</taxon>
        <taxon>Salamandridae</taxon>
        <taxon>Pleurodelinae</taxon>
        <taxon>Pleurodeles</taxon>
    </lineage>
</organism>
<accession>A0AAV7NMX7</accession>
<dbReference type="AlphaFoldDB" id="A0AAV7NMX7"/>
<keyword evidence="3" id="KW-1185">Reference proteome</keyword>
<comment type="caution">
    <text evidence="2">The sequence shown here is derived from an EMBL/GenBank/DDBJ whole genome shotgun (WGS) entry which is preliminary data.</text>
</comment>
<proteinExistence type="predicted"/>